<reference evidence="8" key="1">
    <citation type="journal article" date="2019" name="Int. J. Syst. Evol. Microbiol.">
        <title>The Global Catalogue of Microorganisms (GCM) 10K type strain sequencing project: providing services to taxonomists for standard genome sequencing and annotation.</title>
        <authorList>
            <consortium name="The Broad Institute Genomics Platform"/>
            <consortium name="The Broad Institute Genome Sequencing Center for Infectious Disease"/>
            <person name="Wu L."/>
            <person name="Ma J."/>
        </authorList>
    </citation>
    <scope>NUCLEOTIDE SEQUENCE [LARGE SCALE GENOMIC DNA]</scope>
    <source>
        <strain evidence="8">TBRC 1826</strain>
    </source>
</reference>
<sequence>MSDTTRSPGGGESERTSGPPGPSAALPALDPDQLRVLGSLGQEWGRVSGDPGVWRRALPVDPDLGSFPARHELRPAPIVRLVSVTGLGGTQHEAEAAEEADVPPTRMGRAGYRLRRVLLGAPLKNTALIHERMRKLVALPVLSADILSSVAYAPEAMLAVLILGGAAGLAFTVPIAAAIVFMMVAVAVSYRQTIRAYPHGGGSYIVASENLGRRPGLVAAAGLMTDYILTVAVSVAAGVAAITSAIPALAPATVPMGVAVIAILLAGNLRGIRQAGVLFAAPTYAFIAAMFALIIVGLIQGPGGSAHPPPPSPHAQAAQGVGVLLVMRAFASGSTAMTGMEAISNAVPAFKSPEWRNARTTLTWMVGILVALFAGLIALIQLTGVVPGAAHASGSGHETVLSQLARLTFGTGWMYVFTQAATAAVLLLAANTAYNDFPRVLSLMARDNHAPRVFLRLGDRLAFSNGIILLSVVAAVIFAAFGGVTTSLIPLYAVGVFLAFTLSQSGMVVHWWRLRGAHWRKSLAFNAVGASLSAIVLLTAGIAKFTEGAWVAVFIVGLQVVLALRVRRHYDSVGAALRLHPHAMELPRRTICSPSTRDALARIEEDNHRTVEENEEMPSEIHHLSVVPIETVDLASMRALAYAASLQQPVLALHLSPSEEEAERFRGYWTQWGDHLPLEVVVSPYRAMVAPLVNYIEALHRQRRDLTITVIIPEVIARHWWHNLLHDRLAARLRRALHHLPKIVITTVPFHV</sequence>
<accession>A0ABV8FN04</accession>
<dbReference type="Gene3D" id="1.20.1740.10">
    <property type="entry name" value="Amino acid/polyamine transporter I"/>
    <property type="match status" value="1"/>
</dbReference>
<keyword evidence="3 6" id="KW-1133">Transmembrane helix</keyword>
<dbReference type="InterPro" id="IPR002293">
    <property type="entry name" value="AA/rel_permease1"/>
</dbReference>
<keyword evidence="4 6" id="KW-0472">Membrane</keyword>
<dbReference type="PANTHER" id="PTHR47704">
    <property type="entry name" value="POTASSIUM TRANSPORTER KIMA"/>
    <property type="match status" value="1"/>
</dbReference>
<feature type="transmembrane region" description="Helical" evidence="6">
    <location>
        <begin position="217"/>
        <end position="242"/>
    </location>
</feature>
<evidence type="ECO:0000256" key="2">
    <source>
        <dbReference type="ARBA" id="ARBA00022692"/>
    </source>
</evidence>
<evidence type="ECO:0000256" key="3">
    <source>
        <dbReference type="ARBA" id="ARBA00022989"/>
    </source>
</evidence>
<feature type="transmembrane region" description="Helical" evidence="6">
    <location>
        <begin position="319"/>
        <end position="340"/>
    </location>
</feature>
<feature type="transmembrane region" description="Helical" evidence="6">
    <location>
        <begin position="361"/>
        <end position="382"/>
    </location>
</feature>
<feature type="transmembrane region" description="Helical" evidence="6">
    <location>
        <begin position="278"/>
        <end position="299"/>
    </location>
</feature>
<dbReference type="InterPro" id="IPR053153">
    <property type="entry name" value="APC_K+_Transporter"/>
</dbReference>
<feature type="region of interest" description="Disordered" evidence="5">
    <location>
        <begin position="1"/>
        <end position="29"/>
    </location>
</feature>
<dbReference type="PANTHER" id="PTHR47704:SF1">
    <property type="entry name" value="POTASSIUM TRANSPORTER KIMA"/>
    <property type="match status" value="1"/>
</dbReference>
<keyword evidence="8" id="KW-1185">Reference proteome</keyword>
<feature type="transmembrane region" description="Helical" evidence="6">
    <location>
        <begin position="412"/>
        <end position="434"/>
    </location>
</feature>
<evidence type="ECO:0000256" key="4">
    <source>
        <dbReference type="ARBA" id="ARBA00023136"/>
    </source>
</evidence>
<keyword evidence="2 6" id="KW-0812">Transmembrane</keyword>
<proteinExistence type="predicted"/>
<gene>
    <name evidence="7" type="ORF">ACFOVU_16355</name>
</gene>
<dbReference type="Proteomes" id="UP001595847">
    <property type="component" value="Unassembled WGS sequence"/>
</dbReference>
<evidence type="ECO:0000256" key="5">
    <source>
        <dbReference type="SAM" id="MobiDB-lite"/>
    </source>
</evidence>
<feature type="transmembrane region" description="Helical" evidence="6">
    <location>
        <begin position="549"/>
        <end position="566"/>
    </location>
</feature>
<feature type="transmembrane region" description="Helical" evidence="6">
    <location>
        <begin position="159"/>
        <end position="188"/>
    </location>
</feature>
<organism evidence="7 8">
    <name type="scientific">Nocardiopsis sediminis</name>
    <dbReference type="NCBI Taxonomy" id="1778267"/>
    <lineage>
        <taxon>Bacteria</taxon>
        <taxon>Bacillati</taxon>
        <taxon>Actinomycetota</taxon>
        <taxon>Actinomycetes</taxon>
        <taxon>Streptosporangiales</taxon>
        <taxon>Nocardiopsidaceae</taxon>
        <taxon>Nocardiopsis</taxon>
    </lineage>
</organism>
<feature type="transmembrane region" description="Helical" evidence="6">
    <location>
        <begin position="248"/>
        <end position="266"/>
    </location>
</feature>
<feature type="transmembrane region" description="Helical" evidence="6">
    <location>
        <begin position="489"/>
        <end position="511"/>
    </location>
</feature>
<evidence type="ECO:0000256" key="1">
    <source>
        <dbReference type="ARBA" id="ARBA00004141"/>
    </source>
</evidence>
<dbReference type="EMBL" id="JBHSBH010000010">
    <property type="protein sequence ID" value="MFC3997506.1"/>
    <property type="molecule type" value="Genomic_DNA"/>
</dbReference>
<dbReference type="RefSeq" id="WP_378534524.1">
    <property type="nucleotide sequence ID" value="NZ_JBHSBH010000010.1"/>
</dbReference>
<comment type="subcellular location">
    <subcellularLocation>
        <location evidence="1">Membrane</location>
        <topology evidence="1">Multi-pass membrane protein</topology>
    </subcellularLocation>
</comment>
<name>A0ABV8FN04_9ACTN</name>
<dbReference type="Pfam" id="PF13520">
    <property type="entry name" value="AA_permease_2"/>
    <property type="match status" value="1"/>
</dbReference>
<evidence type="ECO:0000313" key="7">
    <source>
        <dbReference type="EMBL" id="MFC3997506.1"/>
    </source>
</evidence>
<comment type="caution">
    <text evidence="7">The sequence shown here is derived from an EMBL/GenBank/DDBJ whole genome shotgun (WGS) entry which is preliminary data.</text>
</comment>
<feature type="transmembrane region" description="Helical" evidence="6">
    <location>
        <begin position="461"/>
        <end position="483"/>
    </location>
</feature>
<evidence type="ECO:0000256" key="6">
    <source>
        <dbReference type="SAM" id="Phobius"/>
    </source>
</evidence>
<evidence type="ECO:0000313" key="8">
    <source>
        <dbReference type="Proteomes" id="UP001595847"/>
    </source>
</evidence>
<protein>
    <submittedName>
        <fullName evidence="7">APC family permease</fullName>
    </submittedName>
</protein>
<feature type="transmembrane region" description="Helical" evidence="6">
    <location>
        <begin position="523"/>
        <end position="543"/>
    </location>
</feature>